<evidence type="ECO:0000313" key="2">
    <source>
        <dbReference type="EMBL" id="MBU8876101.1"/>
    </source>
</evidence>
<comment type="caution">
    <text evidence="2">The sequence shown here is derived from an EMBL/GenBank/DDBJ whole genome shotgun (WGS) entry which is preliminary data.</text>
</comment>
<keyword evidence="1" id="KW-0732">Signal</keyword>
<evidence type="ECO:0000313" key="3">
    <source>
        <dbReference type="Proteomes" id="UP000727907"/>
    </source>
</evidence>
<gene>
    <name evidence="2" type="ORF">KQ910_20175</name>
</gene>
<feature type="chain" id="PRO_5045796505" evidence="1">
    <location>
        <begin position="22"/>
        <end position="157"/>
    </location>
</feature>
<accession>A0ABS6INC3</accession>
<dbReference type="InterPro" id="IPR007410">
    <property type="entry name" value="LpqE-like"/>
</dbReference>
<dbReference type="PANTHER" id="PTHR36302">
    <property type="entry name" value="BLR7088 PROTEIN"/>
    <property type="match status" value="1"/>
</dbReference>
<organism evidence="2 3">
    <name type="scientific">Reyranella humidisoli</name>
    <dbReference type="NCBI Taxonomy" id="2849149"/>
    <lineage>
        <taxon>Bacteria</taxon>
        <taxon>Pseudomonadati</taxon>
        <taxon>Pseudomonadota</taxon>
        <taxon>Alphaproteobacteria</taxon>
        <taxon>Hyphomicrobiales</taxon>
        <taxon>Reyranellaceae</taxon>
        <taxon>Reyranella</taxon>
    </lineage>
</organism>
<dbReference type="PANTHER" id="PTHR36302:SF1">
    <property type="entry name" value="COPPER CHAPERONE PCU(A)C"/>
    <property type="match status" value="1"/>
</dbReference>
<reference evidence="2 3" key="1">
    <citation type="submission" date="2021-06" db="EMBL/GenBank/DDBJ databases">
        <authorList>
            <person name="Lee D.H."/>
        </authorList>
    </citation>
    <scope>NUCLEOTIDE SEQUENCE [LARGE SCALE GENOMIC DNA]</scope>
    <source>
        <strain evidence="2 3">MMS21-HV4-11</strain>
    </source>
</reference>
<evidence type="ECO:0000256" key="1">
    <source>
        <dbReference type="SAM" id="SignalP"/>
    </source>
</evidence>
<feature type="signal peptide" evidence="1">
    <location>
        <begin position="1"/>
        <end position="21"/>
    </location>
</feature>
<proteinExistence type="predicted"/>
<dbReference type="Proteomes" id="UP000727907">
    <property type="component" value="Unassembled WGS sequence"/>
</dbReference>
<sequence>MLARRLFLVTAVSLLAVPSMAQDYKLGSLEITTPWTRATAPTARTGGGFMTITNKGTTADRLVSARSTASEKVEIHEMQMDGSVMRMRELAKGLDIPPGATVMLKPGSYHIMFMELKAPLAKDAKVPVTLVFEKAGSIDVQLNVQAMGAMPQGHGKN</sequence>
<dbReference type="Pfam" id="PF04314">
    <property type="entry name" value="PCuAC"/>
    <property type="match status" value="1"/>
</dbReference>
<name>A0ABS6INC3_9HYPH</name>
<protein>
    <submittedName>
        <fullName evidence="2">Copper chaperone PCu(A)C</fullName>
    </submittedName>
</protein>
<dbReference type="InterPro" id="IPR058248">
    <property type="entry name" value="Lxx211020-like"/>
</dbReference>
<dbReference type="RefSeq" id="WP_216964617.1">
    <property type="nucleotide sequence ID" value="NZ_JAHOPB010000002.1"/>
</dbReference>
<keyword evidence="3" id="KW-1185">Reference proteome</keyword>
<dbReference type="EMBL" id="JAHOPB010000002">
    <property type="protein sequence ID" value="MBU8876101.1"/>
    <property type="molecule type" value="Genomic_DNA"/>
</dbReference>